<feature type="transmembrane region" description="Helical" evidence="10">
    <location>
        <begin position="985"/>
        <end position="1005"/>
    </location>
</feature>
<feature type="transmembrane region" description="Helical" evidence="10">
    <location>
        <begin position="960"/>
        <end position="979"/>
    </location>
</feature>
<keyword evidence="10" id="KW-0472">Membrane</keyword>
<dbReference type="Gene3D" id="3.40.50.12760">
    <property type="match status" value="1"/>
</dbReference>
<feature type="transmembrane region" description="Helical" evidence="10">
    <location>
        <begin position="798"/>
        <end position="823"/>
    </location>
</feature>
<evidence type="ECO:0000256" key="3">
    <source>
        <dbReference type="ARBA" id="ARBA00021136"/>
    </source>
</evidence>
<feature type="transmembrane region" description="Helical" evidence="10">
    <location>
        <begin position="670"/>
        <end position="691"/>
    </location>
</feature>
<dbReference type="PANTHER" id="PTHR16121:SF0">
    <property type="entry name" value="CAP-SPECIFIC MRNA (NUCLEOSIDE-2'-O-)-METHYLTRANSFERASE 1"/>
    <property type="match status" value="1"/>
</dbReference>
<keyword evidence="8 13" id="KW-0808">Transferase</keyword>
<dbReference type="GO" id="GO:0032259">
    <property type="term" value="P:methylation"/>
    <property type="evidence" value="ECO:0007669"/>
    <property type="project" value="UniProtKB-KW"/>
</dbReference>
<dbReference type="AlphaFoldDB" id="A0A812C0X3"/>
<comment type="catalytic activity">
    <reaction evidence="7 8">
        <text>a 5'-end (N(7)-methyl 5'-triphosphoguanosine)-ribonucleoside in mRNA + S-adenosyl-L-methionine = a 5'-end (N(7)-methyl 5'-triphosphoguanosine)-(2'-O-methyl-ribonucleoside) in mRNA + S-adenosyl-L-homocysteine + H(+)</text>
        <dbReference type="Rhea" id="RHEA:67020"/>
        <dbReference type="Rhea" id="RHEA-COMP:17167"/>
        <dbReference type="Rhea" id="RHEA-COMP:17168"/>
        <dbReference type="ChEBI" id="CHEBI:15378"/>
        <dbReference type="ChEBI" id="CHEBI:57856"/>
        <dbReference type="ChEBI" id="CHEBI:59789"/>
        <dbReference type="ChEBI" id="CHEBI:156461"/>
        <dbReference type="ChEBI" id="CHEBI:167609"/>
        <dbReference type="EC" id="2.1.1.57"/>
    </reaction>
</comment>
<evidence type="ECO:0000256" key="10">
    <source>
        <dbReference type="SAM" id="Phobius"/>
    </source>
</evidence>
<organism evidence="13 14">
    <name type="scientific">Acanthosepion pharaonis</name>
    <name type="common">Pharaoh cuttlefish</name>
    <name type="synonym">Sepia pharaonis</name>
    <dbReference type="NCBI Taxonomy" id="158019"/>
    <lineage>
        <taxon>Eukaryota</taxon>
        <taxon>Metazoa</taxon>
        <taxon>Spiralia</taxon>
        <taxon>Lophotrochozoa</taxon>
        <taxon>Mollusca</taxon>
        <taxon>Cephalopoda</taxon>
        <taxon>Coleoidea</taxon>
        <taxon>Decapodiformes</taxon>
        <taxon>Sepiida</taxon>
        <taxon>Sepiina</taxon>
        <taxon>Sepiidae</taxon>
        <taxon>Acanthosepion</taxon>
    </lineage>
</organism>
<dbReference type="PANTHER" id="PTHR16121">
    <property type="entry name" value="CAP-SPECIFIC MRNA (NUCLEOSIDE-2'-O-)-METHYLTRANSFERASE 1-RELATED"/>
    <property type="match status" value="1"/>
</dbReference>
<sequence length="1274" mass="151665">MSVGKVERLSDSESDADQLTLASGHESSALSDSNDEYKPEPYSGYFSKRRSEDSSDEPPPKKIDMSPAATISPMPTASSGPYAKNVFKMMAKMGYQEGKGLGKNEQGRVEIVEASKQRGRRGLGLHIKGLEMPNIEWNPDEETVSAEETIEWLPSYSGSVPVIDELRAWKRMGAKKLIIDDETNFVSEDTLNKILSSKNIFDELDGEELRKARARSNPYETIRGVIFQNRAAMKMANMDALTDFMFTKPTDKNNKSVLSSHSLLYFVDMCAGPGGFSEYVLWRRKGDAKGFGLTLRDSNDFKLEEFFAGPSQMFEPHYGVGGLQGDGDIFKPENQECFIDFVKQNTENKGVHFVMADGGFSVEGQENLQEILSKQLYLCQFLVALKILRNDGHFVCKLFDLFTSFSVGLIYLMHLAFNKICICKPVTSRPANSERYIICKWLREDAGSIGDYLHEINLDLSEFTRNDPKRDVVEVVPLNVLTDDTVFYEYIRNSNELLGKKQIQGLRKIQTFVQDPTLHEDRQTKIRKQCLHKWQIPDKARTEPPKPDPKRVFQELMKEDNNMFDVQHEVLSHQKLRSIQSLYDYRCFVTGSNKRHFIMGLERGHVYIRNVDSRNQWRKLDEQQIHIELPSETLIEAEIVQEFQGEGKGQRKQNTIHAVDAYYLCGTDHFLSYFFLFCFAFFLFPILLCFFPFSYFALLFSFFLFCFPFFLFPILLCFFPFSYFALLFSFFLFCFAFFLFLILLCFFPFSYFALLFSFFLFFLLFSFSYFCFAFSFFLFCFFSFFLFCFFFFLFPFSFYFFLFFLFLFCFSFFYFALLFFSYFALLFPFLILLSFFFFLFFAFFLFFFFAFSLIFPICFFLFPFLILLSFFLFSIFLLFPFLFCFPFFFPFLNFFFLFLFFFFSFFLFFCFSFSFSCFFFFLFFSFFLFYFVFFSLFLFCFAFFFFLFFFFFFFPFSFPILLCFFSFFLFCFFFSFFLFCFVFSFFLFFLFCFVFSFFILLCFFLSLTFFPFFLLFPILLCFLFFPILLFSFFLFCFAFSYFALLVFLCFFSLLFDFAFIFFNFFFCVFFVCLFGFSHKRIIINLLSTNCLFFRIDRLRKFVKAITKTTRSDLAPVSVPDIYRLEEIHKVFEKLDMKLVKGHSRQSRLCYCREKNRYFLPTGVHFIKTVKDPWMMCRSKSSNWKYWFNKTTKKSTYHYPPESSAMTRDCRLNRLHWTWEEGIKVHDLQDIAQDKNKAKEDDWQFLDSRANDQHWEMKDWPIREELVVEMLVSPN</sequence>
<dbReference type="InterPro" id="IPR050851">
    <property type="entry name" value="mRNA_Cap_2O-Ribose_MeTrfase"/>
</dbReference>
<feature type="region of interest" description="Disordered" evidence="9">
    <location>
        <begin position="1"/>
        <end position="79"/>
    </location>
</feature>
<evidence type="ECO:0000256" key="1">
    <source>
        <dbReference type="ARBA" id="ARBA00002664"/>
    </source>
</evidence>
<feature type="transmembrane region" description="Helical" evidence="10">
    <location>
        <begin position="1012"/>
        <end position="1035"/>
    </location>
</feature>
<comment type="caution">
    <text evidence="13">The sequence shown here is derived from an EMBL/GenBank/DDBJ whole genome shotgun (WGS) entry which is preliminary data.</text>
</comment>
<reference evidence="13" key="1">
    <citation type="submission" date="2021-01" db="EMBL/GenBank/DDBJ databases">
        <authorList>
            <person name="Li R."/>
            <person name="Bekaert M."/>
        </authorList>
    </citation>
    <scope>NUCLEOTIDE SEQUENCE</scope>
    <source>
        <strain evidence="13">Farmed</strain>
    </source>
</reference>
<feature type="transmembrane region" description="Helical" evidence="10">
    <location>
        <begin position="895"/>
        <end position="921"/>
    </location>
</feature>
<evidence type="ECO:0000256" key="6">
    <source>
        <dbReference type="ARBA" id="ARBA00022691"/>
    </source>
</evidence>
<evidence type="ECO:0000256" key="5">
    <source>
        <dbReference type="ARBA" id="ARBA00022664"/>
    </source>
</evidence>
<dbReference type="GO" id="GO:0006370">
    <property type="term" value="P:7-methylguanosine mRNA capping"/>
    <property type="evidence" value="ECO:0007669"/>
    <property type="project" value="UniProtKB-UniRule"/>
</dbReference>
<name>A0A812C0X3_ACAPH</name>
<keyword evidence="10" id="KW-0812">Transmembrane</keyword>
<dbReference type="Pfam" id="PF01728">
    <property type="entry name" value="FtsJ"/>
    <property type="match status" value="1"/>
</dbReference>
<keyword evidence="4 8" id="KW-0489">Methyltransferase</keyword>
<keyword evidence="5 8" id="KW-0507">mRNA processing</keyword>
<dbReference type="GO" id="GO:0005737">
    <property type="term" value="C:cytoplasm"/>
    <property type="evidence" value="ECO:0007669"/>
    <property type="project" value="TreeGrafter"/>
</dbReference>
<evidence type="ECO:0000259" key="12">
    <source>
        <dbReference type="PROSITE" id="PS51613"/>
    </source>
</evidence>
<feature type="transmembrane region" description="Helical" evidence="10">
    <location>
        <begin position="861"/>
        <end position="888"/>
    </location>
</feature>
<evidence type="ECO:0000256" key="7">
    <source>
        <dbReference type="ARBA" id="ARBA00049042"/>
    </source>
</evidence>
<keyword evidence="8" id="KW-0539">Nucleus</keyword>
<dbReference type="InterPro" id="IPR001202">
    <property type="entry name" value="WW_dom"/>
</dbReference>
<dbReference type="OrthoDB" id="10251234at2759"/>
<feature type="transmembrane region" description="Helical" evidence="10">
    <location>
        <begin position="927"/>
        <end position="953"/>
    </location>
</feature>
<feature type="transmembrane region" description="Helical" evidence="10">
    <location>
        <begin position="727"/>
        <end position="747"/>
    </location>
</feature>
<evidence type="ECO:0000256" key="8">
    <source>
        <dbReference type="RuleBase" id="RU368012"/>
    </source>
</evidence>
<feature type="compositionally biased region" description="Basic and acidic residues" evidence="9">
    <location>
        <begin position="49"/>
        <end position="64"/>
    </location>
</feature>
<comment type="function">
    <text evidence="1">S-adenosyl-L-methionine-dependent methyltransferase that mediates mRNA cap1 2'-O-ribose methylation to the 5'-cap structure of mRNAs. Methylates the ribose of the first nucleotide of a m(7)GpppG-capped mRNA and small nuclear RNA (snRNA) to produce m(7)GpppRm (cap1). Displays a preference for cap0 transcripts. Cap1 modification is linked to higher levels of translation. May be involved in the interferon response pathway.</text>
</comment>
<feature type="domain" description="G-patch" evidence="11">
    <location>
        <begin position="88"/>
        <end position="128"/>
    </location>
</feature>
<dbReference type="PROSITE" id="PS51613">
    <property type="entry name" value="SAM_MT_RRMJ"/>
    <property type="match status" value="1"/>
</dbReference>
<dbReference type="FunFam" id="3.40.50.12760:FF:000004">
    <property type="entry name" value="FtsJ-like methyltransferase"/>
    <property type="match status" value="1"/>
</dbReference>
<dbReference type="PROSITE" id="PS50174">
    <property type="entry name" value="G_PATCH"/>
    <property type="match status" value="1"/>
</dbReference>
<protein>
    <recommendedName>
        <fullName evidence="3 8">Cap-specific mRNA (nucleoside-2'-O-)-methyltransferase 1</fullName>
        <ecNumber evidence="2 8">2.1.1.57</ecNumber>
    </recommendedName>
    <alternativeName>
        <fullName evidence="8">Cap1 2'O-ribose methyltransferase 1</fullName>
    </alternativeName>
</protein>
<comment type="function">
    <text evidence="8">S-adenosyl-L-methionine-dependent methyltransferase that mediates RNA cap1 2'-O-ribose methylation to the 5'-cap structure of RNAs. Methylates the ribose of the first nucleotide of a m(7)GpppG-capped mRNA to produce m(7)GpppNmp (cap1).</text>
</comment>
<evidence type="ECO:0000256" key="9">
    <source>
        <dbReference type="SAM" id="MobiDB-lite"/>
    </source>
</evidence>
<comment type="subcellular location">
    <subcellularLocation>
        <location evidence="8">Nucleus</location>
    </subcellularLocation>
</comment>
<dbReference type="EMBL" id="CAHIKZ030001003">
    <property type="protein sequence ID" value="CAE1248739.1"/>
    <property type="molecule type" value="Genomic_DNA"/>
</dbReference>
<gene>
    <name evidence="13" type="ORF">SPHA_26270</name>
</gene>
<keyword evidence="8" id="KW-0506">mRNA capping</keyword>
<feature type="transmembrane region" description="Helical" evidence="10">
    <location>
        <begin position="759"/>
        <end position="792"/>
    </location>
</feature>
<evidence type="ECO:0000313" key="13">
    <source>
        <dbReference type="EMBL" id="CAE1248739.1"/>
    </source>
</evidence>
<dbReference type="SUPFAM" id="SSF53335">
    <property type="entry name" value="S-adenosyl-L-methionine-dependent methyltransferases"/>
    <property type="match status" value="1"/>
</dbReference>
<dbReference type="InterPro" id="IPR000467">
    <property type="entry name" value="G_patch_dom"/>
</dbReference>
<dbReference type="EC" id="2.1.1.57" evidence="2 8"/>
<keyword evidence="10" id="KW-1133">Transmembrane helix</keyword>
<dbReference type="Pfam" id="PF01585">
    <property type="entry name" value="G-patch"/>
    <property type="match status" value="1"/>
</dbReference>
<dbReference type="GO" id="GO:0016556">
    <property type="term" value="P:mRNA modification"/>
    <property type="evidence" value="ECO:0007669"/>
    <property type="project" value="UniProtKB-UniRule"/>
</dbReference>
<dbReference type="Proteomes" id="UP000597762">
    <property type="component" value="Unassembled WGS sequence"/>
</dbReference>
<keyword evidence="14" id="KW-1185">Reference proteome</keyword>
<dbReference type="PROSITE" id="PS01159">
    <property type="entry name" value="WW_DOMAIN_1"/>
    <property type="match status" value="1"/>
</dbReference>
<dbReference type="SMART" id="SM00443">
    <property type="entry name" value="G_patch"/>
    <property type="match status" value="1"/>
</dbReference>
<keyword evidence="6 8" id="KW-0949">S-adenosyl-L-methionine</keyword>
<dbReference type="GO" id="GO:0005634">
    <property type="term" value="C:nucleus"/>
    <property type="evidence" value="ECO:0007669"/>
    <property type="project" value="UniProtKB-SubCell"/>
</dbReference>
<accession>A0A812C0X3</accession>
<dbReference type="InterPro" id="IPR025816">
    <property type="entry name" value="RrmJ-type_MeTrfase"/>
</dbReference>
<evidence type="ECO:0000313" key="14">
    <source>
        <dbReference type="Proteomes" id="UP000597762"/>
    </source>
</evidence>
<evidence type="ECO:0000259" key="11">
    <source>
        <dbReference type="PROSITE" id="PS50174"/>
    </source>
</evidence>
<dbReference type="GO" id="GO:0004483">
    <property type="term" value="F:methyltransferase cap1 activity"/>
    <property type="evidence" value="ECO:0007669"/>
    <property type="project" value="UniProtKB-UniRule"/>
</dbReference>
<feature type="domain" description="RrmJ-type SAM-dependent 2'-O-MTase" evidence="12">
    <location>
        <begin position="226"/>
        <end position="443"/>
    </location>
</feature>
<feature type="transmembrane region" description="Helical" evidence="10">
    <location>
        <begin position="830"/>
        <end position="855"/>
    </location>
</feature>
<evidence type="ECO:0000256" key="4">
    <source>
        <dbReference type="ARBA" id="ARBA00022603"/>
    </source>
</evidence>
<dbReference type="GO" id="GO:0003676">
    <property type="term" value="F:nucleic acid binding"/>
    <property type="evidence" value="ECO:0007669"/>
    <property type="project" value="UniProtKB-UniRule"/>
</dbReference>
<feature type="transmembrane region" description="Helical" evidence="10">
    <location>
        <begin position="1041"/>
        <end position="1074"/>
    </location>
</feature>
<feature type="compositionally biased region" description="Basic and acidic residues" evidence="9">
    <location>
        <begin position="1"/>
        <end position="11"/>
    </location>
</feature>
<dbReference type="InterPro" id="IPR029063">
    <property type="entry name" value="SAM-dependent_MTases_sf"/>
</dbReference>
<evidence type="ECO:0000256" key="2">
    <source>
        <dbReference type="ARBA" id="ARBA00011923"/>
    </source>
</evidence>
<proteinExistence type="predicted"/>
<feature type="transmembrane region" description="Helical" evidence="10">
    <location>
        <begin position="698"/>
        <end position="721"/>
    </location>
</feature>
<dbReference type="InterPro" id="IPR002877">
    <property type="entry name" value="RNA_MeTrfase_FtsJ_dom"/>
</dbReference>